<evidence type="ECO:0000313" key="4">
    <source>
        <dbReference type="EMBL" id="HIU00241.1"/>
    </source>
</evidence>
<protein>
    <submittedName>
        <fullName evidence="4">3-methyl-2-oxobutanoate dehydrogenase subunit VorB</fullName>
    </submittedName>
</protein>
<dbReference type="InterPro" id="IPR033412">
    <property type="entry name" value="PFOR_II"/>
</dbReference>
<dbReference type="Gene3D" id="3.40.50.920">
    <property type="match status" value="1"/>
</dbReference>
<dbReference type="GO" id="GO:0016491">
    <property type="term" value="F:oxidoreductase activity"/>
    <property type="evidence" value="ECO:0007669"/>
    <property type="project" value="UniProtKB-KW"/>
</dbReference>
<keyword evidence="1" id="KW-0560">Oxidoreductase</keyword>
<dbReference type="InterPro" id="IPR009014">
    <property type="entry name" value="Transketo_C/PFOR_II"/>
</dbReference>
<evidence type="ECO:0000256" key="1">
    <source>
        <dbReference type="ARBA" id="ARBA00023002"/>
    </source>
</evidence>
<dbReference type="InterPro" id="IPR029061">
    <property type="entry name" value="THDP-binding"/>
</dbReference>
<sequence>MSTSEKRLMKGNEAFAIAAIRSGCRFYFGYPITPQNEIPEYMSRELAKAGGSFIQAESELAAINMAYGAAAAGGRVLLSSSSPGIALMQEGLSIISSVQLPLVLLNVMRGGPGIGTIQPSQADYNQVTRGGGNGDYHIIVYAPSSIQEAVDMIGKAYEVADEYRNPVIVAVDGMIGQMMEPVVLPEDKGGMKEEDIPESKPWALTGHKNKRDRNVLKSLQLKQELLEEEINEYWPKYEKAERELPEYDARNLENAEVVFVSYGSTARVVIEAMEILKEEGIETGLLRPKTLWPFPYKAFDELGPNVKKVISVELSKGQMIYDVRLAVNGKFDVDLINRVGGMLLSPAEIAERTKELIGGVE</sequence>
<accession>A0A9D1HDI5</accession>
<dbReference type="AlphaFoldDB" id="A0A9D1HDI5"/>
<dbReference type="Gene3D" id="3.40.50.970">
    <property type="match status" value="1"/>
</dbReference>
<organism evidence="4 5">
    <name type="scientific">Candidatus Allocopromorpha excrementavium</name>
    <dbReference type="NCBI Taxonomy" id="2840741"/>
    <lineage>
        <taxon>Bacteria</taxon>
        <taxon>Bacillati</taxon>
        <taxon>Bacillota</taxon>
        <taxon>Clostridia</taxon>
        <taxon>Eubacteriales</taxon>
        <taxon>Eubacteriaceae</taxon>
        <taxon>Eubacteriaceae incertae sedis</taxon>
        <taxon>Candidatus Allocopromorpha</taxon>
    </lineage>
</organism>
<dbReference type="Proteomes" id="UP000824159">
    <property type="component" value="Unassembled WGS sequence"/>
</dbReference>
<evidence type="ECO:0000259" key="3">
    <source>
        <dbReference type="Pfam" id="PF17147"/>
    </source>
</evidence>
<dbReference type="SUPFAM" id="SSF52922">
    <property type="entry name" value="TK C-terminal domain-like"/>
    <property type="match status" value="1"/>
</dbReference>
<dbReference type="InterPro" id="IPR052368">
    <property type="entry name" value="2-oxoacid_oxidoreductase"/>
</dbReference>
<feature type="domain" description="Pyruvate:ferredoxin oxidoreductase core" evidence="3">
    <location>
        <begin position="255"/>
        <end position="349"/>
    </location>
</feature>
<dbReference type="CDD" id="cd07034">
    <property type="entry name" value="TPP_PYR_PFOR_IOR-alpha_like"/>
    <property type="match status" value="1"/>
</dbReference>
<dbReference type="PANTHER" id="PTHR43088">
    <property type="entry name" value="SUBUNIT OF PYRUVATE:FLAVODOXIN OXIDOREDUCTASE-RELATED"/>
    <property type="match status" value="1"/>
</dbReference>
<reference evidence="4" key="2">
    <citation type="journal article" date="2021" name="PeerJ">
        <title>Extensive microbial diversity within the chicken gut microbiome revealed by metagenomics and culture.</title>
        <authorList>
            <person name="Gilroy R."/>
            <person name="Ravi A."/>
            <person name="Getino M."/>
            <person name="Pursley I."/>
            <person name="Horton D.L."/>
            <person name="Alikhan N.F."/>
            <person name="Baker D."/>
            <person name="Gharbi K."/>
            <person name="Hall N."/>
            <person name="Watson M."/>
            <person name="Adriaenssens E.M."/>
            <person name="Foster-Nyarko E."/>
            <person name="Jarju S."/>
            <person name="Secka A."/>
            <person name="Antonio M."/>
            <person name="Oren A."/>
            <person name="Chaudhuri R.R."/>
            <person name="La Ragione R."/>
            <person name="Hildebrand F."/>
            <person name="Pallen M.J."/>
        </authorList>
    </citation>
    <scope>NUCLEOTIDE SEQUENCE</scope>
    <source>
        <strain evidence="4">CHK176-22527</strain>
    </source>
</reference>
<gene>
    <name evidence="4" type="primary">vorB</name>
    <name evidence="4" type="ORF">IAD12_08330</name>
</gene>
<name>A0A9D1HDI5_9FIRM</name>
<dbReference type="InterPro" id="IPR002880">
    <property type="entry name" value="Pyrv_Fd/Flavodoxin_OxRdtase_N"/>
</dbReference>
<dbReference type="PANTHER" id="PTHR43088:SF1">
    <property type="entry name" value="SUBUNIT OF PYRUVATE:FLAVODOXIN OXIDOREDUCTASE"/>
    <property type="match status" value="1"/>
</dbReference>
<reference evidence="4" key="1">
    <citation type="submission" date="2020-10" db="EMBL/GenBank/DDBJ databases">
        <authorList>
            <person name="Gilroy R."/>
        </authorList>
    </citation>
    <scope>NUCLEOTIDE SEQUENCE</scope>
    <source>
        <strain evidence="4">CHK176-22527</strain>
    </source>
</reference>
<evidence type="ECO:0000259" key="2">
    <source>
        <dbReference type="Pfam" id="PF01855"/>
    </source>
</evidence>
<evidence type="ECO:0000313" key="5">
    <source>
        <dbReference type="Proteomes" id="UP000824159"/>
    </source>
</evidence>
<dbReference type="NCBIfam" id="NF005507">
    <property type="entry name" value="PRK07119.1"/>
    <property type="match status" value="1"/>
</dbReference>
<dbReference type="SUPFAM" id="SSF52518">
    <property type="entry name" value="Thiamin diphosphate-binding fold (THDP-binding)"/>
    <property type="match status" value="1"/>
</dbReference>
<dbReference type="EMBL" id="DVLX01000098">
    <property type="protein sequence ID" value="HIU00241.1"/>
    <property type="molecule type" value="Genomic_DNA"/>
</dbReference>
<comment type="caution">
    <text evidence="4">The sequence shown here is derived from an EMBL/GenBank/DDBJ whole genome shotgun (WGS) entry which is preliminary data.</text>
</comment>
<proteinExistence type="predicted"/>
<feature type="domain" description="Pyruvate flavodoxin/ferredoxin oxidoreductase pyrimidine binding" evidence="2">
    <location>
        <begin position="18"/>
        <end position="201"/>
    </location>
</feature>
<dbReference type="Pfam" id="PF01855">
    <property type="entry name" value="POR_N"/>
    <property type="match status" value="1"/>
</dbReference>
<dbReference type="Pfam" id="PF17147">
    <property type="entry name" value="PFOR_II"/>
    <property type="match status" value="1"/>
</dbReference>